<dbReference type="AlphaFoldDB" id="A0A366L3U1"/>
<accession>A0A366L3U1</accession>
<sequence>MDLMISQVIDGNTAIAPSKGESVHEKIKQALIDQETVILDFTGMELMTTAFLNSAIGQLYAEFSTELLRDKLKIKWISQSDAVLLKKVTDTAKIYFANPADFEGNINERING</sequence>
<comment type="caution">
    <text evidence="2">The sequence shown here is derived from an EMBL/GenBank/DDBJ whole genome shotgun (WGS) entry which is preliminary data.</text>
</comment>
<proteinExistence type="predicted"/>
<evidence type="ECO:0000313" key="2">
    <source>
        <dbReference type="EMBL" id="RBQ07812.1"/>
    </source>
</evidence>
<reference evidence="2 3" key="1">
    <citation type="submission" date="2018-07" db="EMBL/GenBank/DDBJ databases">
        <title>A draft genome of a endophytic bacteria, a new species of Pedobacter.</title>
        <authorList>
            <person name="Zhang Z.D."/>
            <person name="Chen Z.J."/>
        </authorList>
    </citation>
    <scope>NUCLEOTIDE SEQUENCE [LARGE SCALE GENOMIC DNA]</scope>
    <source>
        <strain evidence="2 3">RS10</strain>
    </source>
</reference>
<dbReference type="Pfam" id="PF14213">
    <property type="entry name" value="DUF4325"/>
    <property type="match status" value="1"/>
</dbReference>
<gene>
    <name evidence="2" type="ORF">DRW42_09415</name>
</gene>
<protein>
    <recommendedName>
        <fullName evidence="1">DUF4325 domain-containing protein</fullName>
    </recommendedName>
</protein>
<dbReference type="InterPro" id="IPR025474">
    <property type="entry name" value="DUF4325"/>
</dbReference>
<organism evidence="2 3">
    <name type="scientific">Pedobacter miscanthi</name>
    <dbReference type="NCBI Taxonomy" id="2259170"/>
    <lineage>
        <taxon>Bacteria</taxon>
        <taxon>Pseudomonadati</taxon>
        <taxon>Bacteroidota</taxon>
        <taxon>Sphingobacteriia</taxon>
        <taxon>Sphingobacteriales</taxon>
        <taxon>Sphingobacteriaceae</taxon>
        <taxon>Pedobacter</taxon>
    </lineage>
</organism>
<keyword evidence="3" id="KW-1185">Reference proteome</keyword>
<name>A0A366L3U1_9SPHI</name>
<dbReference type="OrthoDB" id="512307at2"/>
<evidence type="ECO:0000259" key="1">
    <source>
        <dbReference type="Pfam" id="PF14213"/>
    </source>
</evidence>
<feature type="domain" description="DUF4325" evidence="1">
    <location>
        <begin position="20"/>
        <end position="81"/>
    </location>
</feature>
<dbReference type="EMBL" id="QNQU01000007">
    <property type="protein sequence ID" value="RBQ07812.1"/>
    <property type="molecule type" value="Genomic_DNA"/>
</dbReference>
<evidence type="ECO:0000313" key="3">
    <source>
        <dbReference type="Proteomes" id="UP000252081"/>
    </source>
</evidence>
<dbReference type="RefSeq" id="WP_113948572.1">
    <property type="nucleotide sequence ID" value="NZ_QNQU01000007.1"/>
</dbReference>
<dbReference type="Proteomes" id="UP000252081">
    <property type="component" value="Unassembled WGS sequence"/>
</dbReference>